<dbReference type="Gene3D" id="3.40.50.1820">
    <property type="entry name" value="alpha/beta hydrolase"/>
    <property type="match status" value="1"/>
</dbReference>
<reference evidence="2 3" key="1">
    <citation type="submission" date="2018-10" db="EMBL/GenBank/DDBJ databases">
        <title>Draft genome sequence of Aquitalea MWU14-2217 isolated from a wild cranberry bog in Provincetown, Massachusetts.</title>
        <authorList>
            <person name="Ebadzadsahrai G."/>
            <person name="Soby S."/>
        </authorList>
    </citation>
    <scope>NUCLEOTIDE SEQUENCE [LARGE SCALE GENOMIC DNA]</scope>
    <source>
        <strain evidence="2 3">MWU14-2217</strain>
    </source>
</reference>
<dbReference type="Pfam" id="PF01738">
    <property type="entry name" value="DLH"/>
    <property type="match status" value="1"/>
</dbReference>
<dbReference type="InterPro" id="IPR029058">
    <property type="entry name" value="AB_hydrolase_fold"/>
</dbReference>
<dbReference type="GO" id="GO:0016787">
    <property type="term" value="F:hydrolase activity"/>
    <property type="evidence" value="ECO:0007669"/>
    <property type="project" value="UniProtKB-KW"/>
</dbReference>
<dbReference type="SUPFAM" id="SSF53474">
    <property type="entry name" value="alpha/beta-Hydrolases"/>
    <property type="match status" value="1"/>
</dbReference>
<sequence>MNARWIDIPTADGQTFSAYLTLPPTGSGPGIVLVQEIWGVNEHIRAVADQYALAGFVVLAPDVFWRLKPRVDLAYDAAGTQQAFGYYQTVDTALAAADVAATVAQLRQLPELTGKVATLGYCLGGQLAFRATALSQADAAVCFYGGGIDQHLELAAQISQPILFHYAGQDEHIAPSAVAQVKAAFAGKDNAVFFDYPAAGHGFNCWGRLAVYNQAAAALATGRTLQFLAEHL</sequence>
<keyword evidence="2" id="KW-0378">Hydrolase</keyword>
<evidence type="ECO:0000313" key="2">
    <source>
        <dbReference type="EMBL" id="RMD00865.1"/>
    </source>
</evidence>
<proteinExistence type="predicted"/>
<keyword evidence="3" id="KW-1185">Reference proteome</keyword>
<dbReference type="PANTHER" id="PTHR46623:SF6">
    <property type="entry name" value="ALPHA_BETA-HYDROLASES SUPERFAMILY PROTEIN"/>
    <property type="match status" value="1"/>
</dbReference>
<dbReference type="InterPro" id="IPR002925">
    <property type="entry name" value="Dienelactn_hydro"/>
</dbReference>
<dbReference type="EMBL" id="RFAR01000012">
    <property type="protein sequence ID" value="RMD00865.1"/>
    <property type="molecule type" value="Genomic_DNA"/>
</dbReference>
<dbReference type="PANTHER" id="PTHR46623">
    <property type="entry name" value="CARBOXYMETHYLENEBUTENOLIDASE-RELATED"/>
    <property type="match status" value="1"/>
</dbReference>
<gene>
    <name evidence="2" type="ORF">EAY64_04350</name>
</gene>
<accession>A0A454JLW5</accession>
<protein>
    <submittedName>
        <fullName evidence="2">Dienelactone hydrolase family protein</fullName>
    </submittedName>
</protein>
<dbReference type="InterPro" id="IPR051049">
    <property type="entry name" value="Dienelactone_hydrolase-like"/>
</dbReference>
<dbReference type="Proteomes" id="UP000274139">
    <property type="component" value="Unassembled WGS sequence"/>
</dbReference>
<feature type="domain" description="Dienelactone hydrolase" evidence="1">
    <location>
        <begin position="16"/>
        <end position="231"/>
    </location>
</feature>
<evidence type="ECO:0000259" key="1">
    <source>
        <dbReference type="Pfam" id="PF01738"/>
    </source>
</evidence>
<dbReference type="OrthoDB" id="9806163at2"/>
<comment type="caution">
    <text evidence="2">The sequence shown here is derived from an EMBL/GenBank/DDBJ whole genome shotgun (WGS) entry which is preliminary data.</text>
</comment>
<dbReference type="RefSeq" id="WP_103523565.1">
    <property type="nucleotide sequence ID" value="NZ_JAIZDC010000003.1"/>
</dbReference>
<name>A0A454JLW5_9NEIS</name>
<dbReference type="AlphaFoldDB" id="A0A454JLW5"/>
<evidence type="ECO:0000313" key="3">
    <source>
        <dbReference type="Proteomes" id="UP000274139"/>
    </source>
</evidence>
<organism evidence="2 3">
    <name type="scientific">Aquitalea palustris</name>
    <dbReference type="NCBI Taxonomy" id="2480983"/>
    <lineage>
        <taxon>Bacteria</taxon>
        <taxon>Pseudomonadati</taxon>
        <taxon>Pseudomonadota</taxon>
        <taxon>Betaproteobacteria</taxon>
        <taxon>Neisseriales</taxon>
        <taxon>Chromobacteriaceae</taxon>
        <taxon>Aquitalea</taxon>
    </lineage>
</organism>